<accession>A0A9P6XS82</accession>
<dbReference type="AlphaFoldDB" id="A0A9P6XS82"/>
<proteinExistence type="predicted"/>
<feature type="region of interest" description="Disordered" evidence="1">
    <location>
        <begin position="1"/>
        <end position="102"/>
    </location>
</feature>
<dbReference type="Proteomes" id="UP000740926">
    <property type="component" value="Unassembled WGS sequence"/>
</dbReference>
<sequence length="102" mass="11410">MAAGEQSTGPLTEPVEPVRRAPGRPGRQRRRAYSRAGHRGRVQPVPRRQSHDPRRSGAGRRQLPHLRHPDREPRAGPVRPQAELCAAVTRSDATRTHLRPTV</sequence>
<protein>
    <submittedName>
        <fullName evidence="2">Uncharacterized protein</fullName>
    </submittedName>
</protein>
<evidence type="ECO:0000313" key="3">
    <source>
        <dbReference type="Proteomes" id="UP000740926"/>
    </source>
</evidence>
<feature type="compositionally biased region" description="Basic residues" evidence="1">
    <location>
        <begin position="26"/>
        <end position="41"/>
    </location>
</feature>
<name>A0A9P6XS82_9FUNG</name>
<evidence type="ECO:0000256" key="1">
    <source>
        <dbReference type="SAM" id="MobiDB-lite"/>
    </source>
</evidence>
<reference evidence="2 3" key="1">
    <citation type="journal article" date="2020" name="Microb. Genom.">
        <title>Genetic diversity of clinical and environmental Mucorales isolates obtained from an investigation of mucormycosis cases among solid organ transplant recipients.</title>
        <authorList>
            <person name="Nguyen M.H."/>
            <person name="Kaul D."/>
            <person name="Muto C."/>
            <person name="Cheng S.J."/>
            <person name="Richter R.A."/>
            <person name="Bruno V.M."/>
            <person name="Liu G."/>
            <person name="Beyhan S."/>
            <person name="Sundermann A.J."/>
            <person name="Mounaud S."/>
            <person name="Pasculle A.W."/>
            <person name="Nierman W.C."/>
            <person name="Driscoll E."/>
            <person name="Cumbie R."/>
            <person name="Clancy C.J."/>
            <person name="Dupont C.L."/>
        </authorList>
    </citation>
    <scope>NUCLEOTIDE SEQUENCE [LARGE SCALE GENOMIC DNA]</scope>
    <source>
        <strain evidence="2 3">GL24</strain>
    </source>
</reference>
<evidence type="ECO:0000313" key="2">
    <source>
        <dbReference type="EMBL" id="KAG1531121.1"/>
    </source>
</evidence>
<keyword evidence="3" id="KW-1185">Reference proteome</keyword>
<gene>
    <name evidence="2" type="ORF">G6F50_016883</name>
</gene>
<organism evidence="2 3">
    <name type="scientific">Rhizopus delemar</name>
    <dbReference type="NCBI Taxonomy" id="936053"/>
    <lineage>
        <taxon>Eukaryota</taxon>
        <taxon>Fungi</taxon>
        <taxon>Fungi incertae sedis</taxon>
        <taxon>Mucoromycota</taxon>
        <taxon>Mucoromycotina</taxon>
        <taxon>Mucoromycetes</taxon>
        <taxon>Mucorales</taxon>
        <taxon>Mucorineae</taxon>
        <taxon>Rhizopodaceae</taxon>
        <taxon>Rhizopus</taxon>
    </lineage>
</organism>
<comment type="caution">
    <text evidence="2">The sequence shown here is derived from an EMBL/GenBank/DDBJ whole genome shotgun (WGS) entry which is preliminary data.</text>
</comment>
<feature type="compositionally biased region" description="Polar residues" evidence="1">
    <location>
        <begin position="1"/>
        <end position="10"/>
    </location>
</feature>
<dbReference type="EMBL" id="JAANIU010011319">
    <property type="protein sequence ID" value="KAG1531121.1"/>
    <property type="molecule type" value="Genomic_DNA"/>
</dbReference>